<dbReference type="AlphaFoldDB" id="A0A699J7L7"/>
<organism evidence="1">
    <name type="scientific">Tanacetum cinerariifolium</name>
    <name type="common">Dalmatian daisy</name>
    <name type="synonym">Chrysanthemum cinerariifolium</name>
    <dbReference type="NCBI Taxonomy" id="118510"/>
    <lineage>
        <taxon>Eukaryota</taxon>
        <taxon>Viridiplantae</taxon>
        <taxon>Streptophyta</taxon>
        <taxon>Embryophyta</taxon>
        <taxon>Tracheophyta</taxon>
        <taxon>Spermatophyta</taxon>
        <taxon>Magnoliopsida</taxon>
        <taxon>eudicotyledons</taxon>
        <taxon>Gunneridae</taxon>
        <taxon>Pentapetalae</taxon>
        <taxon>asterids</taxon>
        <taxon>campanulids</taxon>
        <taxon>Asterales</taxon>
        <taxon>Asteraceae</taxon>
        <taxon>Asteroideae</taxon>
        <taxon>Anthemideae</taxon>
        <taxon>Anthemidinae</taxon>
        <taxon>Tanacetum</taxon>
    </lineage>
</organism>
<sequence>QTSSAGASLLLSSGNISSLAVGKYSGSGNFITGAAATVEIPGFAAALAILKPEHLKVDKARSE</sequence>
<evidence type="ECO:0000313" key="1">
    <source>
        <dbReference type="EMBL" id="GFA17860.1"/>
    </source>
</evidence>
<gene>
    <name evidence="1" type="ORF">Tci_589832</name>
</gene>
<feature type="non-terminal residue" evidence="1">
    <location>
        <position position="1"/>
    </location>
</feature>
<dbReference type="EMBL" id="BKCJ010381161">
    <property type="protein sequence ID" value="GFA17860.1"/>
    <property type="molecule type" value="Genomic_DNA"/>
</dbReference>
<protein>
    <submittedName>
        <fullName evidence="1">Uncharacterized protein</fullName>
    </submittedName>
</protein>
<proteinExistence type="predicted"/>
<accession>A0A699J7L7</accession>
<reference evidence="1" key="1">
    <citation type="journal article" date="2019" name="Sci. Rep.">
        <title>Draft genome of Tanacetum cinerariifolium, the natural source of mosquito coil.</title>
        <authorList>
            <person name="Yamashiro T."/>
            <person name="Shiraishi A."/>
            <person name="Satake H."/>
            <person name="Nakayama K."/>
        </authorList>
    </citation>
    <scope>NUCLEOTIDE SEQUENCE</scope>
</reference>
<name>A0A699J7L7_TANCI</name>
<comment type="caution">
    <text evidence="1">The sequence shown here is derived from an EMBL/GenBank/DDBJ whole genome shotgun (WGS) entry which is preliminary data.</text>
</comment>